<dbReference type="Proteomes" id="UP000233766">
    <property type="component" value="Unassembled WGS sequence"/>
</dbReference>
<evidence type="ECO:0000256" key="1">
    <source>
        <dbReference type="SAM" id="MobiDB-lite"/>
    </source>
</evidence>
<reference evidence="2 3" key="1">
    <citation type="submission" date="2017-12" db="EMBL/GenBank/DDBJ databases">
        <title>Sequencing the genomes of 1000 Actinobacteria strains.</title>
        <authorList>
            <person name="Klenk H.-P."/>
        </authorList>
    </citation>
    <scope>NUCLEOTIDE SEQUENCE [LARGE SCALE GENOMIC DNA]</scope>
    <source>
        <strain evidence="2 3">DSM 44489</strain>
    </source>
</reference>
<feature type="region of interest" description="Disordered" evidence="1">
    <location>
        <begin position="44"/>
        <end position="64"/>
    </location>
</feature>
<keyword evidence="3" id="KW-1185">Reference proteome</keyword>
<evidence type="ECO:0000313" key="2">
    <source>
        <dbReference type="EMBL" id="PKV82330.1"/>
    </source>
</evidence>
<accession>A0A2N3VL31</accession>
<protein>
    <submittedName>
        <fullName evidence="2">Uncharacterized protein</fullName>
    </submittedName>
</protein>
<organism evidence="2 3">
    <name type="scientific">Nocardia fluminea</name>
    <dbReference type="NCBI Taxonomy" id="134984"/>
    <lineage>
        <taxon>Bacteria</taxon>
        <taxon>Bacillati</taxon>
        <taxon>Actinomycetota</taxon>
        <taxon>Actinomycetes</taxon>
        <taxon>Mycobacteriales</taxon>
        <taxon>Nocardiaceae</taxon>
        <taxon>Nocardia</taxon>
    </lineage>
</organism>
<comment type="caution">
    <text evidence="2">The sequence shown here is derived from an EMBL/GenBank/DDBJ whole genome shotgun (WGS) entry which is preliminary data.</text>
</comment>
<sequence>MTGRFGLELFGFDIGVRMNSLLENHCGWVADIFTDGLYGRTDAPSPRATVANDARPLAGEDSHPRRPEEVIGWRALCSCDGWRGRTWLRADRAADHAPSARVLHCSTGRLDADLARLVLAEWDYHQLEMQVLIPVRLAFEDTTSAQQRLVEAVRFVRASGASWEAVARVISAPSAEAAESRFGNWTSHDRNAAELRIP</sequence>
<evidence type="ECO:0000313" key="3">
    <source>
        <dbReference type="Proteomes" id="UP000233766"/>
    </source>
</evidence>
<name>A0A2N3VL31_9NOCA</name>
<proteinExistence type="predicted"/>
<gene>
    <name evidence="2" type="ORF">ATK86_6817</name>
</gene>
<dbReference type="EMBL" id="PJMW01000002">
    <property type="protein sequence ID" value="PKV82330.1"/>
    <property type="molecule type" value="Genomic_DNA"/>
</dbReference>
<dbReference type="AlphaFoldDB" id="A0A2N3VL31"/>